<accession>A0A150PHY6</accession>
<dbReference type="AlphaFoldDB" id="A0A150PHY6"/>
<comment type="caution">
    <text evidence="4">The sequence shown here is derived from an EMBL/GenBank/DDBJ whole genome shotgun (WGS) entry which is preliminary data.</text>
</comment>
<gene>
    <name evidence="4" type="ORF">BE08_31770</name>
</gene>
<dbReference type="InterPro" id="IPR037238">
    <property type="entry name" value="YbiA-like_sf"/>
</dbReference>
<evidence type="ECO:0000259" key="3">
    <source>
        <dbReference type="Pfam" id="PF08719"/>
    </source>
</evidence>
<protein>
    <submittedName>
        <fullName evidence="4">Swarming motility protein ybiA</fullName>
    </submittedName>
</protein>
<organism evidence="4 5">
    <name type="scientific">Sorangium cellulosum</name>
    <name type="common">Polyangium cellulosum</name>
    <dbReference type="NCBI Taxonomy" id="56"/>
    <lineage>
        <taxon>Bacteria</taxon>
        <taxon>Pseudomonadati</taxon>
        <taxon>Myxococcota</taxon>
        <taxon>Polyangia</taxon>
        <taxon>Polyangiales</taxon>
        <taxon>Polyangiaceae</taxon>
        <taxon>Sorangium</taxon>
    </lineage>
</organism>
<dbReference type="Proteomes" id="UP000075420">
    <property type="component" value="Unassembled WGS sequence"/>
</dbReference>
<dbReference type="NCBIfam" id="TIGR02464">
    <property type="entry name" value="ribofla_fusion"/>
    <property type="match status" value="1"/>
</dbReference>
<dbReference type="EMBL" id="JELY01001571">
    <property type="protein sequence ID" value="KYF55321.1"/>
    <property type="molecule type" value="Genomic_DNA"/>
</dbReference>
<evidence type="ECO:0000313" key="4">
    <source>
        <dbReference type="EMBL" id="KYF55321.1"/>
    </source>
</evidence>
<reference evidence="4 5" key="1">
    <citation type="submission" date="2014-02" db="EMBL/GenBank/DDBJ databases">
        <title>The small core and large imbalanced accessory genome model reveals a collaborative survival strategy of Sorangium cellulosum strains in nature.</title>
        <authorList>
            <person name="Han K."/>
            <person name="Peng R."/>
            <person name="Blom J."/>
            <person name="Li Y.-Z."/>
        </authorList>
    </citation>
    <scope>NUCLEOTIDE SEQUENCE [LARGE SCALE GENOMIC DNA]</scope>
    <source>
        <strain evidence="4 5">So0157-25</strain>
    </source>
</reference>
<dbReference type="SUPFAM" id="SSF143990">
    <property type="entry name" value="YbiA-like"/>
    <property type="match status" value="1"/>
</dbReference>
<dbReference type="Pfam" id="PF08719">
    <property type="entry name" value="NADAR"/>
    <property type="match status" value="1"/>
</dbReference>
<name>A0A150PHY6_SORCE</name>
<comment type="catalytic activity">
    <reaction evidence="1">
        <text>5-amino-6-(5-phospho-D-ribosylamino)uracil + H2O = 5,6-diaminouracil + D-ribose 5-phosphate</text>
        <dbReference type="Rhea" id="RHEA:55020"/>
        <dbReference type="ChEBI" id="CHEBI:15377"/>
        <dbReference type="ChEBI" id="CHEBI:46252"/>
        <dbReference type="ChEBI" id="CHEBI:58453"/>
        <dbReference type="ChEBI" id="CHEBI:78346"/>
    </reaction>
</comment>
<evidence type="ECO:0000256" key="2">
    <source>
        <dbReference type="ARBA" id="ARBA00000751"/>
    </source>
</evidence>
<feature type="domain" description="NADAR" evidence="3">
    <location>
        <begin position="4"/>
        <end position="145"/>
    </location>
</feature>
<comment type="catalytic activity">
    <reaction evidence="2">
        <text>2,5-diamino-6-hydroxy-4-(5-phosphoribosylamino)-pyrimidine + H2O = 2,5,6-triamino-4-hydroxypyrimidine + D-ribose 5-phosphate</text>
        <dbReference type="Rhea" id="RHEA:23436"/>
        <dbReference type="ChEBI" id="CHEBI:15377"/>
        <dbReference type="ChEBI" id="CHEBI:58614"/>
        <dbReference type="ChEBI" id="CHEBI:78346"/>
        <dbReference type="ChEBI" id="CHEBI:137796"/>
    </reaction>
</comment>
<evidence type="ECO:0000256" key="1">
    <source>
        <dbReference type="ARBA" id="ARBA00000022"/>
    </source>
</evidence>
<dbReference type="InterPro" id="IPR012816">
    <property type="entry name" value="NADAR"/>
</dbReference>
<sequence length="163" mass="18439">MAIYFYLPREAWGWMSNFSPHGIALDGAFWKTVEHFFQAAKFTGTDPSHADAIRRVLTPRDAARMGRDRGHPLRSDWEAVKDDIMRRAVRCKFDTHLDLRQMLLDTGDDEIVEASPIDFYWGCGGDGSGLNRLGQILMEVRAALRVAPPAARPAAAPSRKRRR</sequence>
<dbReference type="Gene3D" id="1.10.357.40">
    <property type="entry name" value="YbiA-like"/>
    <property type="match status" value="1"/>
</dbReference>
<dbReference type="CDD" id="cd15457">
    <property type="entry name" value="NADAR"/>
    <property type="match status" value="1"/>
</dbReference>
<evidence type="ECO:0000313" key="5">
    <source>
        <dbReference type="Proteomes" id="UP000075420"/>
    </source>
</evidence>
<proteinExistence type="predicted"/>